<dbReference type="RefSeq" id="WP_265384445.1">
    <property type="nucleotide sequence ID" value="NZ_CP110615.1"/>
</dbReference>
<dbReference type="InterPro" id="IPR050114">
    <property type="entry name" value="UPF0173_UPF0282_UlaG_hydrolase"/>
</dbReference>
<evidence type="ECO:0000313" key="3">
    <source>
        <dbReference type="Proteomes" id="UP001164965"/>
    </source>
</evidence>
<dbReference type="Gene3D" id="3.60.15.10">
    <property type="entry name" value="Ribonuclease Z/Hydroxyacylglutathione hydrolase-like"/>
    <property type="match status" value="1"/>
</dbReference>
<name>A0ABY6P3W1_9NOCA</name>
<dbReference type="Proteomes" id="UP001164965">
    <property type="component" value="Chromosome"/>
</dbReference>
<reference evidence="2" key="1">
    <citation type="submission" date="2022-10" db="EMBL/GenBank/DDBJ databases">
        <title>Rhodococcus sp.75.</title>
        <authorList>
            <person name="Sun M."/>
        </authorList>
    </citation>
    <scope>NUCLEOTIDE SEQUENCE</scope>
    <source>
        <strain evidence="2">75</strain>
    </source>
</reference>
<dbReference type="InterPro" id="IPR036866">
    <property type="entry name" value="RibonucZ/Hydroxyglut_hydro"/>
</dbReference>
<dbReference type="PANTHER" id="PTHR43546:SF3">
    <property type="entry name" value="UPF0173 METAL-DEPENDENT HYDROLASE MJ1163"/>
    <property type="match status" value="1"/>
</dbReference>
<organism evidence="2 3">
    <name type="scientific">Rhodococcus antarcticus</name>
    <dbReference type="NCBI Taxonomy" id="2987751"/>
    <lineage>
        <taxon>Bacteria</taxon>
        <taxon>Bacillati</taxon>
        <taxon>Actinomycetota</taxon>
        <taxon>Actinomycetes</taxon>
        <taxon>Mycobacteriales</taxon>
        <taxon>Nocardiaceae</taxon>
        <taxon>Rhodococcus</taxon>
    </lineage>
</organism>
<dbReference type="InterPro" id="IPR001279">
    <property type="entry name" value="Metallo-B-lactamas"/>
</dbReference>
<sequence>MSDNPAVPGPARVTWWGHGTVALTDSGTTVLTDPVLTDRVAHLHRRRGSAPPASAARVDGVLVSHLHSDHLHVGSLRRIPFDVPVVLPRGATRRVRGLARTGHHLIEVSPGDEVTLGALTVHVVPAVHDGRRLPRGRQDCPALGFVVQGRRRTYFAGDTALTDDMAGWAPDCDLALLPVGGWGPSLGPGHMDSARAAEAAELLRPRLAVPVHFGTLWPLGCDRLHPEMFAPPGAEFVRCATERGVRAVELVPGGSLVLDEVLG</sequence>
<dbReference type="PANTHER" id="PTHR43546">
    <property type="entry name" value="UPF0173 METAL-DEPENDENT HYDROLASE MJ1163-RELATED"/>
    <property type="match status" value="1"/>
</dbReference>
<gene>
    <name evidence="2" type="ORF">RHODO2019_08055</name>
</gene>
<evidence type="ECO:0000259" key="1">
    <source>
        <dbReference type="Pfam" id="PF12706"/>
    </source>
</evidence>
<feature type="domain" description="Metallo-beta-lactamase" evidence="1">
    <location>
        <begin position="28"/>
        <end position="213"/>
    </location>
</feature>
<dbReference type="SUPFAM" id="SSF56281">
    <property type="entry name" value="Metallo-hydrolase/oxidoreductase"/>
    <property type="match status" value="1"/>
</dbReference>
<accession>A0ABY6P3W1</accession>
<proteinExistence type="predicted"/>
<dbReference type="EMBL" id="CP110615">
    <property type="protein sequence ID" value="UZJ26341.1"/>
    <property type="molecule type" value="Genomic_DNA"/>
</dbReference>
<dbReference type="Pfam" id="PF12706">
    <property type="entry name" value="Lactamase_B_2"/>
    <property type="match status" value="1"/>
</dbReference>
<keyword evidence="3" id="KW-1185">Reference proteome</keyword>
<evidence type="ECO:0000313" key="2">
    <source>
        <dbReference type="EMBL" id="UZJ26341.1"/>
    </source>
</evidence>
<protein>
    <submittedName>
        <fullName evidence="2">MBL fold metallo-hydrolase</fullName>
    </submittedName>
</protein>